<evidence type="ECO:0008006" key="4">
    <source>
        <dbReference type="Google" id="ProtNLM"/>
    </source>
</evidence>
<dbReference type="InterPro" id="IPR019587">
    <property type="entry name" value="Polyketide_cyclase/dehydratase"/>
</dbReference>
<comment type="caution">
    <text evidence="2">The sequence shown here is derived from an EMBL/GenBank/DDBJ whole genome shotgun (WGS) entry which is preliminary data.</text>
</comment>
<feature type="signal peptide" evidence="1">
    <location>
        <begin position="1"/>
        <end position="16"/>
    </location>
</feature>
<dbReference type="InterPro" id="IPR023393">
    <property type="entry name" value="START-like_dom_sf"/>
</dbReference>
<dbReference type="RefSeq" id="WP_184195331.1">
    <property type="nucleotide sequence ID" value="NZ_BMOX01000023.1"/>
</dbReference>
<organism evidence="2 3">
    <name type="scientific">Polymorphobacter multimanifer</name>
    <dbReference type="NCBI Taxonomy" id="1070431"/>
    <lineage>
        <taxon>Bacteria</taxon>
        <taxon>Pseudomonadati</taxon>
        <taxon>Pseudomonadota</taxon>
        <taxon>Alphaproteobacteria</taxon>
        <taxon>Sphingomonadales</taxon>
        <taxon>Sphingosinicellaceae</taxon>
        <taxon>Polymorphobacter</taxon>
    </lineage>
</organism>
<keyword evidence="3" id="KW-1185">Reference proteome</keyword>
<name>A0A841L1E7_9SPHN</name>
<keyword evidence="1" id="KW-0732">Signal</keyword>
<sequence>MRVLLAAMLLSAPAAAADYVVVRNELIVAAPADAVWARVGGYCAIAEWLPTTCTLEGSGEPGLVRKLVNGTVVEPMVARTARSYTYWQTVGNLAAAGLHGTLAAEPGGKKDSETRLSYTLVYDQAALASDALRISERARLQARFAQALQSMKALAEAR</sequence>
<reference evidence="2 3" key="1">
    <citation type="submission" date="2020-08" db="EMBL/GenBank/DDBJ databases">
        <title>Genomic Encyclopedia of Type Strains, Phase IV (KMG-IV): sequencing the most valuable type-strain genomes for metagenomic binning, comparative biology and taxonomic classification.</title>
        <authorList>
            <person name="Goeker M."/>
        </authorList>
    </citation>
    <scope>NUCLEOTIDE SEQUENCE [LARGE SCALE GENOMIC DNA]</scope>
    <source>
        <strain evidence="2 3">DSM 102189</strain>
    </source>
</reference>
<dbReference type="Proteomes" id="UP000538147">
    <property type="component" value="Unassembled WGS sequence"/>
</dbReference>
<evidence type="ECO:0000313" key="3">
    <source>
        <dbReference type="Proteomes" id="UP000538147"/>
    </source>
</evidence>
<evidence type="ECO:0000256" key="1">
    <source>
        <dbReference type="SAM" id="SignalP"/>
    </source>
</evidence>
<protein>
    <recommendedName>
        <fullName evidence="4">SRPBCC family protein</fullName>
    </recommendedName>
</protein>
<accession>A0A841L1E7</accession>
<proteinExistence type="predicted"/>
<dbReference type="Pfam" id="PF10604">
    <property type="entry name" value="Polyketide_cyc2"/>
    <property type="match status" value="1"/>
</dbReference>
<feature type="chain" id="PRO_5032996527" description="SRPBCC family protein" evidence="1">
    <location>
        <begin position="17"/>
        <end position="158"/>
    </location>
</feature>
<dbReference type="CDD" id="cd07821">
    <property type="entry name" value="PYR_PYL_RCAR_like"/>
    <property type="match status" value="1"/>
</dbReference>
<dbReference type="SUPFAM" id="SSF55961">
    <property type="entry name" value="Bet v1-like"/>
    <property type="match status" value="1"/>
</dbReference>
<gene>
    <name evidence="2" type="ORF">FHS79_000654</name>
</gene>
<dbReference type="Gene3D" id="3.30.530.20">
    <property type="match status" value="1"/>
</dbReference>
<evidence type="ECO:0000313" key="2">
    <source>
        <dbReference type="EMBL" id="MBB6226497.1"/>
    </source>
</evidence>
<dbReference type="EMBL" id="JACIIV010000004">
    <property type="protein sequence ID" value="MBB6226497.1"/>
    <property type="molecule type" value="Genomic_DNA"/>
</dbReference>
<dbReference type="AlphaFoldDB" id="A0A841L1E7"/>